<dbReference type="PANTHER" id="PTHR12561:SF3">
    <property type="entry name" value="LIPOYLTRANSFERASE 1, MITOCHONDRIAL"/>
    <property type="match status" value="1"/>
</dbReference>
<dbReference type="PROSITE" id="PS51733">
    <property type="entry name" value="BPL_LPL_CATALYTIC"/>
    <property type="match status" value="1"/>
</dbReference>
<dbReference type="GO" id="GO:0016979">
    <property type="term" value="F:lipoate-protein ligase activity"/>
    <property type="evidence" value="ECO:0007669"/>
    <property type="project" value="UniProtKB-EC"/>
</dbReference>
<protein>
    <recommendedName>
        <fullName evidence="3">lipoate--protein ligase</fullName>
        <ecNumber evidence="3">6.3.1.20</ecNumber>
    </recommendedName>
</protein>
<dbReference type="Pfam" id="PF10437">
    <property type="entry name" value="Lip_prot_lig_C"/>
    <property type="match status" value="1"/>
</dbReference>
<dbReference type="SUPFAM" id="SSF55681">
    <property type="entry name" value="Class II aaRS and biotin synthetases"/>
    <property type="match status" value="1"/>
</dbReference>
<dbReference type="NCBIfam" id="TIGR00545">
    <property type="entry name" value="lipoyltrans"/>
    <property type="match status" value="1"/>
</dbReference>
<dbReference type="EC" id="6.3.1.20" evidence="3"/>
<dbReference type="InterPro" id="IPR004562">
    <property type="entry name" value="LipoylTrfase_LipoateP_Ligase"/>
</dbReference>
<dbReference type="InterPro" id="IPR004143">
    <property type="entry name" value="BPL_LPL_catalytic"/>
</dbReference>
<proteinExistence type="predicted"/>
<evidence type="ECO:0000256" key="5">
    <source>
        <dbReference type="ARBA" id="ARBA00022741"/>
    </source>
</evidence>
<dbReference type="CDD" id="cd16443">
    <property type="entry name" value="LplA"/>
    <property type="match status" value="1"/>
</dbReference>
<comment type="pathway">
    <text evidence="1">Protein modification; protein lipoylation via exogenous pathway; protein N(6)-(lipoyl)lysine from lipoate: step 2/2.</text>
</comment>
<dbReference type="EMBL" id="CP094532">
    <property type="protein sequence ID" value="UOE41536.1"/>
    <property type="molecule type" value="Genomic_DNA"/>
</dbReference>
<dbReference type="InterPro" id="IPR019491">
    <property type="entry name" value="Lipoate_protein_ligase_C"/>
</dbReference>
<keyword evidence="4 9" id="KW-0436">Ligase</keyword>
<dbReference type="Gene3D" id="3.30.390.50">
    <property type="entry name" value="CO dehydrogenase flavoprotein, C-terminal domain"/>
    <property type="match status" value="1"/>
</dbReference>
<gene>
    <name evidence="9" type="ORF">MTP09_02530</name>
</gene>
<organism evidence="9 10">
    <name type="scientific">Chryseobacterium suipulveris</name>
    <dbReference type="NCBI Taxonomy" id="2929800"/>
    <lineage>
        <taxon>Bacteria</taxon>
        <taxon>Pseudomonadati</taxon>
        <taxon>Bacteroidota</taxon>
        <taxon>Flavobacteriia</taxon>
        <taxon>Flavobacteriales</taxon>
        <taxon>Weeksellaceae</taxon>
        <taxon>Chryseobacterium group</taxon>
        <taxon>Chryseobacterium</taxon>
    </lineage>
</organism>
<dbReference type="Proteomes" id="UP000831460">
    <property type="component" value="Chromosome"/>
</dbReference>
<evidence type="ECO:0000256" key="3">
    <source>
        <dbReference type="ARBA" id="ARBA00012367"/>
    </source>
</evidence>
<dbReference type="Gene3D" id="3.30.930.10">
    <property type="entry name" value="Bira Bifunctional Protein, Domain 2"/>
    <property type="match status" value="1"/>
</dbReference>
<evidence type="ECO:0000256" key="1">
    <source>
        <dbReference type="ARBA" id="ARBA00005085"/>
    </source>
</evidence>
<dbReference type="InterPro" id="IPR045864">
    <property type="entry name" value="aa-tRNA-synth_II/BPL/LPL"/>
</dbReference>
<accession>A0ABY4BUK9</accession>
<evidence type="ECO:0000256" key="6">
    <source>
        <dbReference type="ARBA" id="ARBA00022840"/>
    </source>
</evidence>
<keyword evidence="6" id="KW-0067">ATP-binding</keyword>
<keyword evidence="5" id="KW-0547">Nucleotide-binding</keyword>
<comment type="catalytic activity">
    <reaction evidence="7">
        <text>L-lysyl-[lipoyl-carrier protein] + (R)-lipoate + ATP = N(6)-[(R)-lipoyl]-L-lysyl-[lipoyl-carrier protein] + AMP + diphosphate + H(+)</text>
        <dbReference type="Rhea" id="RHEA:49288"/>
        <dbReference type="Rhea" id="RHEA-COMP:10500"/>
        <dbReference type="Rhea" id="RHEA-COMP:10502"/>
        <dbReference type="ChEBI" id="CHEBI:15378"/>
        <dbReference type="ChEBI" id="CHEBI:29969"/>
        <dbReference type="ChEBI" id="CHEBI:30616"/>
        <dbReference type="ChEBI" id="CHEBI:33019"/>
        <dbReference type="ChEBI" id="CHEBI:83088"/>
        <dbReference type="ChEBI" id="CHEBI:83099"/>
        <dbReference type="ChEBI" id="CHEBI:456215"/>
        <dbReference type="EC" id="6.3.1.20"/>
    </reaction>
</comment>
<comment type="pathway">
    <text evidence="2">Protein modification; protein lipoylation via exogenous pathway; protein N(6)-(lipoyl)lysine from lipoate: step 1/2.</text>
</comment>
<name>A0ABY4BUK9_9FLAO</name>
<evidence type="ECO:0000313" key="10">
    <source>
        <dbReference type="Proteomes" id="UP000831460"/>
    </source>
</evidence>
<evidence type="ECO:0000259" key="8">
    <source>
        <dbReference type="PROSITE" id="PS51733"/>
    </source>
</evidence>
<dbReference type="SUPFAM" id="SSF82649">
    <property type="entry name" value="SufE/NifU"/>
    <property type="match status" value="1"/>
</dbReference>
<reference evidence="9 10" key="1">
    <citation type="submission" date="2022-03" db="EMBL/GenBank/DDBJ databases">
        <title>Chryseobacterium sp. isolated from particulate matters in swine house.</title>
        <authorList>
            <person name="Won M."/>
            <person name="Kim S.-J."/>
            <person name="Kwon S.-W."/>
        </authorList>
    </citation>
    <scope>NUCLEOTIDE SEQUENCE [LARGE SCALE GENOMIC DNA]</scope>
    <source>
        <strain evidence="9 10">SC2-2</strain>
    </source>
</reference>
<dbReference type="PANTHER" id="PTHR12561">
    <property type="entry name" value="LIPOATE-PROTEIN LIGASE"/>
    <property type="match status" value="1"/>
</dbReference>
<sequence>MLLIDSPSNNAYFNIATEEYLLSRFPTEDLFLLYVNAPSIIVGKFQNTLAEINLDYVKEKGINVVRRMSGGGAVYHDLGNLNFSFHTLLGDHDFGDFKQFTEPVLKLLNKLGVPAVLKGRNDLLVEDKKFSGNAKLARLGKMIQHGTILLNSEMEVLAEALKVNPLKFTDKGTKSTRSRVTNLIHYLPEGTTTEKMKHLLKEEIAANNPGAKAYMLTAEDIAGIEQLAKEKYETWDWNFGFSPNYNFQKAIKVPAGFIEVHLDVVKGTIEKAKIFGDFFASRPVEELESKLIGLHHEVEQLTKLFESENLTEFFGNVTVEEVVEAFK</sequence>
<evidence type="ECO:0000256" key="2">
    <source>
        <dbReference type="ARBA" id="ARBA00005124"/>
    </source>
</evidence>
<dbReference type="Pfam" id="PF21948">
    <property type="entry name" value="LplA-B_cat"/>
    <property type="match status" value="1"/>
</dbReference>
<evidence type="ECO:0000313" key="9">
    <source>
        <dbReference type="EMBL" id="UOE41536.1"/>
    </source>
</evidence>
<keyword evidence="10" id="KW-1185">Reference proteome</keyword>
<feature type="domain" description="BPL/LPL catalytic" evidence="8">
    <location>
        <begin position="25"/>
        <end position="211"/>
    </location>
</feature>
<evidence type="ECO:0000256" key="7">
    <source>
        <dbReference type="ARBA" id="ARBA00048037"/>
    </source>
</evidence>
<dbReference type="RefSeq" id="WP_243550346.1">
    <property type="nucleotide sequence ID" value="NZ_CP094532.1"/>
</dbReference>
<evidence type="ECO:0000256" key="4">
    <source>
        <dbReference type="ARBA" id="ARBA00022598"/>
    </source>
</evidence>